<reference evidence="3 4" key="1">
    <citation type="submission" date="2021-01" db="EMBL/GenBank/DDBJ databases">
        <title>Whole genome shotgun sequence of Actinoplanes couchii NBRC 106145.</title>
        <authorList>
            <person name="Komaki H."/>
            <person name="Tamura T."/>
        </authorList>
    </citation>
    <scope>NUCLEOTIDE SEQUENCE [LARGE SCALE GENOMIC DNA]</scope>
    <source>
        <strain evidence="3 4">NBRC 106145</strain>
    </source>
</reference>
<proteinExistence type="predicted"/>
<evidence type="ECO:0000313" key="3">
    <source>
        <dbReference type="EMBL" id="GID61601.1"/>
    </source>
</evidence>
<evidence type="ECO:0000259" key="2">
    <source>
        <dbReference type="Pfam" id="PF19575"/>
    </source>
</evidence>
<organism evidence="3 4">
    <name type="scientific">Actinoplanes couchii</name>
    <dbReference type="NCBI Taxonomy" id="403638"/>
    <lineage>
        <taxon>Bacteria</taxon>
        <taxon>Bacillati</taxon>
        <taxon>Actinomycetota</taxon>
        <taxon>Actinomycetes</taxon>
        <taxon>Micromonosporales</taxon>
        <taxon>Micromonosporaceae</taxon>
        <taxon>Actinoplanes</taxon>
    </lineage>
</organism>
<evidence type="ECO:0000313" key="4">
    <source>
        <dbReference type="Proteomes" id="UP000612282"/>
    </source>
</evidence>
<dbReference type="InterPro" id="IPR045745">
    <property type="entry name" value="HTH_58_Actinobacteria-type"/>
</dbReference>
<dbReference type="RefSeq" id="WP_203809721.1">
    <property type="nucleotide sequence ID" value="NZ_BAAAQE010000021.1"/>
</dbReference>
<dbReference type="Pfam" id="PF19575">
    <property type="entry name" value="HTH_58"/>
    <property type="match status" value="1"/>
</dbReference>
<protein>
    <recommendedName>
        <fullName evidence="2">Helix-turn-helix domain-containing protein</fullName>
    </recommendedName>
</protein>
<name>A0ABQ3XSV6_9ACTN</name>
<dbReference type="EMBL" id="BOMG01000130">
    <property type="protein sequence ID" value="GID61601.1"/>
    <property type="molecule type" value="Genomic_DNA"/>
</dbReference>
<comment type="caution">
    <text evidence="3">The sequence shown here is derived from an EMBL/GenBank/DDBJ whole genome shotgun (WGS) entry which is preliminary data.</text>
</comment>
<accession>A0ABQ3XSV6</accession>
<evidence type="ECO:0000256" key="1">
    <source>
        <dbReference type="SAM" id="MobiDB-lite"/>
    </source>
</evidence>
<feature type="domain" description="Helix-turn-helix" evidence="2">
    <location>
        <begin position="83"/>
        <end position="139"/>
    </location>
</feature>
<keyword evidence="4" id="KW-1185">Reference proteome</keyword>
<feature type="region of interest" description="Disordered" evidence="1">
    <location>
        <begin position="63"/>
        <end position="89"/>
    </location>
</feature>
<sequence>MSTGRSAQNDENGFTVGPVEALLRAGITVVCDDTILTAYDLMIQAPPEPAVLICLDSADGDERPAGGPVPADAMTGAQRRARQRSVSGPERRRLTLQAAALYRYGNSIRKIAGALGWSSRFIRNLLADADIGLRCPGRAPQLPSLDSWPAVDLNKLATTANDLYQNGRSLQATLRAGGTSFKTVRRVS</sequence>
<dbReference type="Proteomes" id="UP000612282">
    <property type="component" value="Unassembled WGS sequence"/>
</dbReference>
<gene>
    <name evidence="3" type="ORF">Aco03nite_100050</name>
</gene>